<proteinExistence type="inferred from homology"/>
<dbReference type="GO" id="GO:0006749">
    <property type="term" value="P:glutathione metabolic process"/>
    <property type="evidence" value="ECO:0007669"/>
    <property type="project" value="TreeGrafter"/>
</dbReference>
<dbReference type="PANTHER" id="PTHR43969">
    <property type="entry name" value="GLUTATHIONE S TRANSFERASE D10, ISOFORM A-RELATED"/>
    <property type="match status" value="1"/>
</dbReference>
<dbReference type="Pfam" id="PF13409">
    <property type="entry name" value="GST_N_2"/>
    <property type="match status" value="1"/>
</dbReference>
<name>A0A182PZ39_9DIPT</name>
<feature type="domain" description="GST C-terminal" evidence="8">
    <location>
        <begin position="108"/>
        <end position="242"/>
    </location>
</feature>
<reference evidence="9" key="2">
    <citation type="submission" date="2020-05" db="UniProtKB">
        <authorList>
            <consortium name="EnsemblMetazoa"/>
        </authorList>
    </citation>
    <scope>IDENTIFICATION</scope>
    <source>
        <strain evidence="9">Epiroticus2</strain>
    </source>
</reference>
<comment type="catalytic activity">
    <reaction evidence="6">
        <text>RX + glutathione = an S-substituted glutathione + a halide anion + H(+)</text>
        <dbReference type="Rhea" id="RHEA:16437"/>
        <dbReference type="ChEBI" id="CHEBI:15378"/>
        <dbReference type="ChEBI" id="CHEBI:16042"/>
        <dbReference type="ChEBI" id="CHEBI:17792"/>
        <dbReference type="ChEBI" id="CHEBI:57925"/>
        <dbReference type="ChEBI" id="CHEBI:90779"/>
        <dbReference type="EC" id="2.5.1.18"/>
    </reaction>
</comment>
<dbReference type="CDD" id="cd03045">
    <property type="entry name" value="GST_N_Delta_Epsilon"/>
    <property type="match status" value="1"/>
</dbReference>
<dbReference type="Gene3D" id="3.40.30.10">
    <property type="entry name" value="Glutaredoxin"/>
    <property type="match status" value="1"/>
</dbReference>
<dbReference type="CDD" id="cd03177">
    <property type="entry name" value="GST_C_Delta_Epsilon"/>
    <property type="match status" value="1"/>
</dbReference>
<dbReference type="PROSITE" id="PS50404">
    <property type="entry name" value="GST_NTER"/>
    <property type="match status" value="1"/>
</dbReference>
<dbReference type="SFLD" id="SFLDG01153">
    <property type="entry name" value="Main.4:_Theta-like"/>
    <property type="match status" value="1"/>
</dbReference>
<protein>
    <recommendedName>
        <fullName evidence="3">glutathione transferase</fullName>
        <ecNumber evidence="3">2.5.1.18</ecNumber>
    </recommendedName>
    <alternativeName>
        <fullName evidence="5">GST class-theta</fullName>
    </alternativeName>
</protein>
<sequence length="242" mass="27120">MHLLLVDELFATYSHPDSVPERTPYTAKLSLPGRAVELTAKALGLELEIIPINLIAGDHLTEEFRKLNPQHTIPLIDDSGTIVWDSHAIIVYLVTKYGKEEPGLYPADVVTRAKVNAALHFDSGVLFARLRFYLEPILYYGSTETPQEKIDNLYRAYELLNDTLVDDYIVGSQLTLADLSCVASISSMHAIFPIDGAKYPKLVAWVERLAKLPYYKATNLDGAEELAKLYRAKLEDNRAKAK</sequence>
<evidence type="ECO:0000256" key="3">
    <source>
        <dbReference type="ARBA" id="ARBA00012452"/>
    </source>
</evidence>
<dbReference type="AlphaFoldDB" id="A0A182PZ39"/>
<dbReference type="InterPro" id="IPR036249">
    <property type="entry name" value="Thioredoxin-like_sf"/>
</dbReference>
<dbReference type="SUPFAM" id="SSF47616">
    <property type="entry name" value="GST C-terminal domain-like"/>
    <property type="match status" value="1"/>
</dbReference>
<dbReference type="SFLD" id="SFLDG00358">
    <property type="entry name" value="Main_(cytGST)"/>
    <property type="match status" value="1"/>
</dbReference>
<evidence type="ECO:0000256" key="2">
    <source>
        <dbReference type="ARBA" id="ARBA00011738"/>
    </source>
</evidence>
<dbReference type="InterPro" id="IPR004046">
    <property type="entry name" value="GST_C"/>
</dbReference>
<dbReference type="InterPro" id="IPR010987">
    <property type="entry name" value="Glutathione-S-Trfase_C-like"/>
</dbReference>
<keyword evidence="10" id="KW-1185">Reference proteome</keyword>
<dbReference type="EC" id="2.5.1.18" evidence="3"/>
<dbReference type="PANTHER" id="PTHR43969:SF3">
    <property type="entry name" value="GLUTATHIONE S TRANSFERASE E11, ISOFORM A-RELATED"/>
    <property type="match status" value="1"/>
</dbReference>
<comment type="subunit">
    <text evidence="2">Homodimer.</text>
</comment>
<organism evidence="9 10">
    <name type="scientific">Anopheles epiroticus</name>
    <dbReference type="NCBI Taxonomy" id="199890"/>
    <lineage>
        <taxon>Eukaryota</taxon>
        <taxon>Metazoa</taxon>
        <taxon>Ecdysozoa</taxon>
        <taxon>Arthropoda</taxon>
        <taxon>Hexapoda</taxon>
        <taxon>Insecta</taxon>
        <taxon>Pterygota</taxon>
        <taxon>Neoptera</taxon>
        <taxon>Endopterygota</taxon>
        <taxon>Diptera</taxon>
        <taxon>Nematocera</taxon>
        <taxon>Culicoidea</taxon>
        <taxon>Culicidae</taxon>
        <taxon>Anophelinae</taxon>
        <taxon>Anopheles</taxon>
    </lineage>
</organism>
<accession>A0A182PZ39</accession>
<evidence type="ECO:0000256" key="1">
    <source>
        <dbReference type="ARBA" id="ARBA00009899"/>
    </source>
</evidence>
<evidence type="ECO:0000259" key="8">
    <source>
        <dbReference type="PROSITE" id="PS50405"/>
    </source>
</evidence>
<dbReference type="FunFam" id="3.40.30.10:FF:000034">
    <property type="entry name" value="glutathione S-transferase 1"/>
    <property type="match status" value="1"/>
</dbReference>
<dbReference type="PROSITE" id="PS50405">
    <property type="entry name" value="GST_CTER"/>
    <property type="match status" value="1"/>
</dbReference>
<reference evidence="10" key="1">
    <citation type="submission" date="2013-03" db="EMBL/GenBank/DDBJ databases">
        <title>The Genome Sequence of Anopheles epiroticus epiroticus2.</title>
        <authorList>
            <consortium name="The Broad Institute Genomics Platform"/>
            <person name="Neafsey D.E."/>
            <person name="Howell P."/>
            <person name="Walker B."/>
            <person name="Young S.K."/>
            <person name="Zeng Q."/>
            <person name="Gargeya S."/>
            <person name="Fitzgerald M."/>
            <person name="Haas B."/>
            <person name="Abouelleil A."/>
            <person name="Allen A.W."/>
            <person name="Alvarado L."/>
            <person name="Arachchi H.M."/>
            <person name="Berlin A.M."/>
            <person name="Chapman S.B."/>
            <person name="Gainer-Dewar J."/>
            <person name="Goldberg J."/>
            <person name="Griggs A."/>
            <person name="Gujja S."/>
            <person name="Hansen M."/>
            <person name="Howarth C."/>
            <person name="Imamovic A."/>
            <person name="Ireland A."/>
            <person name="Larimer J."/>
            <person name="McCowan C."/>
            <person name="Murphy C."/>
            <person name="Pearson M."/>
            <person name="Poon T.W."/>
            <person name="Priest M."/>
            <person name="Roberts A."/>
            <person name="Saif S."/>
            <person name="Shea T."/>
            <person name="Sisk P."/>
            <person name="Sykes S."/>
            <person name="Wortman J."/>
            <person name="Nusbaum C."/>
            <person name="Birren B."/>
        </authorList>
    </citation>
    <scope>NUCLEOTIDE SEQUENCE [LARGE SCALE GENOMIC DNA]</scope>
    <source>
        <strain evidence="10">Epiroticus2</strain>
    </source>
</reference>
<dbReference type="Pfam" id="PF00043">
    <property type="entry name" value="GST_C"/>
    <property type="match status" value="1"/>
</dbReference>
<dbReference type="FunFam" id="1.20.1050.10:FF:000007">
    <property type="entry name" value="Glutathione S-transferase 1-1"/>
    <property type="match status" value="1"/>
</dbReference>
<dbReference type="Gene3D" id="1.20.1050.10">
    <property type="match status" value="1"/>
</dbReference>
<evidence type="ECO:0000256" key="5">
    <source>
        <dbReference type="ARBA" id="ARBA00041523"/>
    </source>
</evidence>
<dbReference type="SUPFAM" id="SSF52833">
    <property type="entry name" value="Thioredoxin-like"/>
    <property type="match status" value="1"/>
</dbReference>
<dbReference type="STRING" id="199890.A0A182PZ39"/>
<dbReference type="VEuPathDB" id="VectorBase:AEPI015107"/>
<comment type="similarity">
    <text evidence="1">Belongs to the GST superfamily. Theta family.</text>
</comment>
<evidence type="ECO:0000256" key="4">
    <source>
        <dbReference type="ARBA" id="ARBA00022679"/>
    </source>
</evidence>
<dbReference type="EnsemblMetazoa" id="AEPI015107-RA">
    <property type="protein sequence ID" value="AEPI015107-PA"/>
    <property type="gene ID" value="AEPI015107"/>
</dbReference>
<evidence type="ECO:0000256" key="6">
    <source>
        <dbReference type="ARBA" id="ARBA00047960"/>
    </source>
</evidence>
<dbReference type="InterPro" id="IPR040079">
    <property type="entry name" value="Glutathione_S-Trfase"/>
</dbReference>
<dbReference type="InterPro" id="IPR004045">
    <property type="entry name" value="Glutathione_S-Trfase_N"/>
</dbReference>
<evidence type="ECO:0000313" key="10">
    <source>
        <dbReference type="Proteomes" id="UP000075885"/>
    </source>
</evidence>
<evidence type="ECO:0000313" key="9">
    <source>
        <dbReference type="EnsemblMetazoa" id="AEPI015107-PA"/>
    </source>
</evidence>
<dbReference type="SFLD" id="SFLDS00019">
    <property type="entry name" value="Glutathione_Transferase_(cytos"/>
    <property type="match status" value="1"/>
</dbReference>
<evidence type="ECO:0000259" key="7">
    <source>
        <dbReference type="PROSITE" id="PS50404"/>
    </source>
</evidence>
<dbReference type="InterPro" id="IPR036282">
    <property type="entry name" value="Glutathione-S-Trfase_C_sf"/>
</dbReference>
<keyword evidence="4" id="KW-0808">Transferase</keyword>
<dbReference type="GO" id="GO:0004364">
    <property type="term" value="F:glutathione transferase activity"/>
    <property type="evidence" value="ECO:0007669"/>
    <property type="project" value="UniProtKB-EC"/>
</dbReference>
<dbReference type="Proteomes" id="UP000075885">
    <property type="component" value="Unassembled WGS sequence"/>
</dbReference>
<feature type="domain" description="GST N-terminal" evidence="7">
    <location>
        <begin position="20"/>
        <end position="101"/>
    </location>
</feature>